<name>A0ABW0K287_9BACL</name>
<dbReference type="Proteomes" id="UP001596044">
    <property type="component" value="Unassembled WGS sequence"/>
</dbReference>
<accession>A0ABW0K287</accession>
<sequence length="75" mass="8705">MNMITNQNYIPPTRPWDSVPEGWCSTCQELTTNYNRYGECNACGTSLYESKEAAEADQEPLEVETYGYCKRPWRL</sequence>
<evidence type="ECO:0000313" key="2">
    <source>
        <dbReference type="Proteomes" id="UP001596044"/>
    </source>
</evidence>
<keyword evidence="2" id="KW-1185">Reference proteome</keyword>
<evidence type="ECO:0000313" key="1">
    <source>
        <dbReference type="EMBL" id="MFC5446656.1"/>
    </source>
</evidence>
<protein>
    <submittedName>
        <fullName evidence="1">Uncharacterized protein</fullName>
    </submittedName>
</protein>
<dbReference type="EMBL" id="JBHSMJ010000002">
    <property type="protein sequence ID" value="MFC5446656.1"/>
    <property type="molecule type" value="Genomic_DNA"/>
</dbReference>
<reference evidence="2" key="1">
    <citation type="journal article" date="2019" name="Int. J. Syst. Evol. Microbiol.">
        <title>The Global Catalogue of Microorganisms (GCM) 10K type strain sequencing project: providing services to taxonomists for standard genome sequencing and annotation.</title>
        <authorList>
            <consortium name="The Broad Institute Genomics Platform"/>
            <consortium name="The Broad Institute Genome Sequencing Center for Infectious Disease"/>
            <person name="Wu L."/>
            <person name="Ma J."/>
        </authorList>
    </citation>
    <scope>NUCLEOTIDE SEQUENCE [LARGE SCALE GENOMIC DNA]</scope>
    <source>
        <strain evidence="2">KACC 11904</strain>
    </source>
</reference>
<gene>
    <name evidence="1" type="ORF">ACFPOG_00115</name>
</gene>
<organism evidence="1 2">
    <name type="scientific">Paenibacillus aestuarii</name>
    <dbReference type="NCBI Taxonomy" id="516965"/>
    <lineage>
        <taxon>Bacteria</taxon>
        <taxon>Bacillati</taxon>
        <taxon>Bacillota</taxon>
        <taxon>Bacilli</taxon>
        <taxon>Bacillales</taxon>
        <taxon>Paenibacillaceae</taxon>
        <taxon>Paenibacillus</taxon>
    </lineage>
</organism>
<dbReference type="RefSeq" id="WP_270885119.1">
    <property type="nucleotide sequence ID" value="NZ_JAQFVF010000084.1"/>
</dbReference>
<comment type="caution">
    <text evidence="1">The sequence shown here is derived from an EMBL/GenBank/DDBJ whole genome shotgun (WGS) entry which is preliminary data.</text>
</comment>
<proteinExistence type="predicted"/>